<sequence length="468" mass="51809">MSSEEKREVRIMHIDLSLEPAGDEERALEVGREDGDRQQEEKEKEEGEDKQESSNHEKDEEEEKDQSREKPIKDEVSSLAQDTVFLPSVTSAKMPLQLCMLQAEMNRMKEENKQLKNVIDRTWKDYRELQKQFAGIQQQDRYPKERQDSISLGEESLLERKKAGESKEIKEQPSMVADDKELGLSLSLQTYSDPHEREDASFEEKGKRLRSCQPFDAKLQTGELSMTTSQSINPANRKTRVSVRARCQGPTMNDGCQWRKYGQKVAKGNPCPRAYYRCTVAPGCPVRKQVQRCLEDMSILITTYEGTHNHPLPVGATALASTATAAANFTLLNETNSSSSIPNHPPLSYLSPYLASPSPRPPTSNSFASFFGAASSNGHGQQQLSLLGPMSPWAVCSSNSATSWLPSKGIWNSEAGKYSAEKASAIAADPKLTVTVAAAISGATLAGKDAESSSRVRNHWVLETASPH</sequence>
<keyword evidence="9" id="KW-1185">Reference proteome</keyword>
<feature type="compositionally biased region" description="Basic and acidic residues" evidence="6">
    <location>
        <begin position="65"/>
        <end position="76"/>
    </location>
</feature>
<dbReference type="FunFam" id="2.20.25.80:FF:000002">
    <property type="entry name" value="probable WRKY transcription factor 31"/>
    <property type="match status" value="1"/>
</dbReference>
<organism evidence="8 9">
    <name type="scientific">Musa troglodytarum</name>
    <name type="common">fe'i banana</name>
    <dbReference type="NCBI Taxonomy" id="320322"/>
    <lineage>
        <taxon>Eukaryota</taxon>
        <taxon>Viridiplantae</taxon>
        <taxon>Streptophyta</taxon>
        <taxon>Embryophyta</taxon>
        <taxon>Tracheophyta</taxon>
        <taxon>Spermatophyta</taxon>
        <taxon>Magnoliopsida</taxon>
        <taxon>Liliopsida</taxon>
        <taxon>Zingiberales</taxon>
        <taxon>Musaceae</taxon>
        <taxon>Musa</taxon>
    </lineage>
</organism>
<evidence type="ECO:0000313" key="9">
    <source>
        <dbReference type="Proteomes" id="UP001055439"/>
    </source>
</evidence>
<feature type="region of interest" description="Disordered" evidence="6">
    <location>
        <begin position="136"/>
        <end position="177"/>
    </location>
</feature>
<dbReference type="GO" id="GO:0043565">
    <property type="term" value="F:sequence-specific DNA binding"/>
    <property type="evidence" value="ECO:0007669"/>
    <property type="project" value="InterPro"/>
</dbReference>
<feature type="compositionally biased region" description="Basic and acidic residues" evidence="6">
    <location>
        <begin position="157"/>
        <end position="177"/>
    </location>
</feature>
<dbReference type="Proteomes" id="UP001055439">
    <property type="component" value="Chromosome 7"/>
</dbReference>
<reference evidence="8" key="1">
    <citation type="submission" date="2022-05" db="EMBL/GenBank/DDBJ databases">
        <title>The Musa troglodytarum L. genome provides insights into the mechanism of non-climacteric behaviour and enrichment of carotenoids.</title>
        <authorList>
            <person name="Wang J."/>
        </authorList>
    </citation>
    <scope>NUCLEOTIDE SEQUENCE</scope>
    <source>
        <tissue evidence="8">Leaf</tissue>
    </source>
</reference>
<evidence type="ECO:0000256" key="4">
    <source>
        <dbReference type="ARBA" id="ARBA00023163"/>
    </source>
</evidence>
<evidence type="ECO:0000259" key="7">
    <source>
        <dbReference type="PROSITE" id="PS50811"/>
    </source>
</evidence>
<proteinExistence type="predicted"/>
<dbReference type="InterPro" id="IPR036576">
    <property type="entry name" value="WRKY_dom_sf"/>
</dbReference>
<dbReference type="PANTHER" id="PTHR31429:SF54">
    <property type="entry name" value="WRKY TRANSCRIPTION FACTOR 9-RELATED"/>
    <property type="match status" value="1"/>
</dbReference>
<dbReference type="GO" id="GO:0003700">
    <property type="term" value="F:DNA-binding transcription factor activity"/>
    <property type="evidence" value="ECO:0007669"/>
    <property type="project" value="InterPro"/>
</dbReference>
<dbReference type="AlphaFoldDB" id="A0A9E7KHB1"/>
<evidence type="ECO:0000256" key="3">
    <source>
        <dbReference type="ARBA" id="ARBA00023125"/>
    </source>
</evidence>
<evidence type="ECO:0000256" key="1">
    <source>
        <dbReference type="ARBA" id="ARBA00004123"/>
    </source>
</evidence>
<feature type="domain" description="WRKY" evidence="7">
    <location>
        <begin position="247"/>
        <end position="313"/>
    </location>
</feature>
<evidence type="ECO:0000256" key="6">
    <source>
        <dbReference type="SAM" id="MobiDB-lite"/>
    </source>
</evidence>
<comment type="subcellular location">
    <subcellularLocation>
        <location evidence="1">Nucleus</location>
    </subcellularLocation>
</comment>
<gene>
    <name evidence="8" type="ORF">MUK42_12639</name>
</gene>
<evidence type="ECO:0000256" key="5">
    <source>
        <dbReference type="ARBA" id="ARBA00023242"/>
    </source>
</evidence>
<dbReference type="SUPFAM" id="SSF118290">
    <property type="entry name" value="WRKY DNA-binding domain"/>
    <property type="match status" value="1"/>
</dbReference>
<protein>
    <recommendedName>
        <fullName evidence="7">WRKY domain-containing protein</fullName>
    </recommendedName>
</protein>
<keyword evidence="5" id="KW-0539">Nucleus</keyword>
<accession>A0A9E7KHB1</accession>
<dbReference type="Pfam" id="PF03106">
    <property type="entry name" value="WRKY"/>
    <property type="match status" value="1"/>
</dbReference>
<dbReference type="InterPro" id="IPR003657">
    <property type="entry name" value="WRKY_dom"/>
</dbReference>
<dbReference type="EMBL" id="CP097509">
    <property type="protein sequence ID" value="URE17391.1"/>
    <property type="molecule type" value="Genomic_DNA"/>
</dbReference>
<keyword evidence="2" id="KW-0805">Transcription regulation</keyword>
<dbReference type="SMART" id="SM00774">
    <property type="entry name" value="WRKY"/>
    <property type="match status" value="1"/>
</dbReference>
<dbReference type="InterPro" id="IPR044810">
    <property type="entry name" value="WRKY_plant"/>
</dbReference>
<keyword evidence="3" id="KW-0238">DNA-binding</keyword>
<evidence type="ECO:0000313" key="8">
    <source>
        <dbReference type="EMBL" id="URE17391.1"/>
    </source>
</evidence>
<keyword evidence="4" id="KW-0804">Transcription</keyword>
<feature type="compositionally biased region" description="Basic and acidic residues" evidence="6">
    <location>
        <begin position="1"/>
        <end position="13"/>
    </location>
</feature>
<dbReference type="PANTHER" id="PTHR31429">
    <property type="entry name" value="WRKY TRANSCRIPTION FACTOR 36-RELATED"/>
    <property type="match status" value="1"/>
</dbReference>
<dbReference type="PROSITE" id="PS50811">
    <property type="entry name" value="WRKY"/>
    <property type="match status" value="1"/>
</dbReference>
<feature type="compositionally biased region" description="Basic and acidic residues" evidence="6">
    <location>
        <begin position="23"/>
        <end position="58"/>
    </location>
</feature>
<dbReference type="Gene3D" id="2.20.25.80">
    <property type="entry name" value="WRKY domain"/>
    <property type="match status" value="1"/>
</dbReference>
<feature type="region of interest" description="Disordered" evidence="6">
    <location>
        <begin position="1"/>
        <end position="80"/>
    </location>
</feature>
<name>A0A9E7KHB1_9LILI</name>
<evidence type="ECO:0000256" key="2">
    <source>
        <dbReference type="ARBA" id="ARBA00023015"/>
    </source>
</evidence>
<dbReference type="OrthoDB" id="779182at2759"/>
<dbReference type="GO" id="GO:0005634">
    <property type="term" value="C:nucleus"/>
    <property type="evidence" value="ECO:0007669"/>
    <property type="project" value="UniProtKB-SubCell"/>
</dbReference>